<reference evidence="2 3" key="1">
    <citation type="submission" date="2016-10" db="EMBL/GenBank/DDBJ databases">
        <authorList>
            <person name="de Groot N.N."/>
        </authorList>
    </citation>
    <scope>NUCLEOTIDE SEQUENCE [LARGE SCALE GENOMIC DNA]</scope>
    <source>
        <strain evidence="2 3">DSM 20475</strain>
    </source>
</reference>
<evidence type="ECO:0000313" key="2">
    <source>
        <dbReference type="EMBL" id="SDD12372.1"/>
    </source>
</evidence>
<gene>
    <name evidence="2" type="ORF">SAMN04489866_101243</name>
</gene>
<sequence length="227" mass="25417">MADFAEKSKEYDAWYETPLGRFVDARETECALSLLPVKMGKNILDVGCGTGRFTLKMSLLGHRMTGIDLSAEMLAIARQKLKYAGLAPRLHEMDITNMDFANESFDGVVSMALFEFIQDSKKALDECFRVVRPGGYIMIGTITRDSTWGAEYLTHMPREDSVFHEAAFKTMEEMKALAPDYLLAARESVFVPPNAGPEALTLENEMRLSQSERGAFACLLWQKPPVV</sequence>
<protein>
    <submittedName>
        <fullName evidence="2">Methyltransferase domain-containing protein</fullName>
    </submittedName>
</protein>
<feature type="domain" description="Methyltransferase type 11" evidence="1">
    <location>
        <begin position="44"/>
        <end position="139"/>
    </location>
</feature>
<dbReference type="Pfam" id="PF08241">
    <property type="entry name" value="Methyltransf_11"/>
    <property type="match status" value="1"/>
</dbReference>
<dbReference type="STRING" id="2741.SAMN04489866_101243"/>
<dbReference type="SUPFAM" id="SSF53335">
    <property type="entry name" value="S-adenosyl-L-methionine-dependent methyltransferases"/>
    <property type="match status" value="1"/>
</dbReference>
<accession>A0A1G6S612</accession>
<keyword evidence="3" id="KW-1185">Reference proteome</keyword>
<dbReference type="EMBL" id="FNAF01000001">
    <property type="protein sequence ID" value="SDD12372.1"/>
    <property type="molecule type" value="Genomic_DNA"/>
</dbReference>
<dbReference type="CDD" id="cd02440">
    <property type="entry name" value="AdoMet_MTases"/>
    <property type="match status" value="1"/>
</dbReference>
<keyword evidence="2" id="KW-0489">Methyltransferase</keyword>
<dbReference type="OrthoDB" id="9774345at2"/>
<evidence type="ECO:0000259" key="1">
    <source>
        <dbReference type="Pfam" id="PF08241"/>
    </source>
</evidence>
<organism evidence="2 3">
    <name type="scientific">Peptococcus niger</name>
    <dbReference type="NCBI Taxonomy" id="2741"/>
    <lineage>
        <taxon>Bacteria</taxon>
        <taxon>Bacillati</taxon>
        <taxon>Bacillota</taxon>
        <taxon>Clostridia</taxon>
        <taxon>Eubacteriales</taxon>
        <taxon>Peptococcaceae</taxon>
        <taxon>Peptococcus</taxon>
    </lineage>
</organism>
<dbReference type="InterPro" id="IPR029063">
    <property type="entry name" value="SAM-dependent_MTases_sf"/>
</dbReference>
<dbReference type="PANTHER" id="PTHR42912">
    <property type="entry name" value="METHYLTRANSFERASE"/>
    <property type="match status" value="1"/>
</dbReference>
<dbReference type="Proteomes" id="UP000198995">
    <property type="component" value="Unassembled WGS sequence"/>
</dbReference>
<dbReference type="InterPro" id="IPR050508">
    <property type="entry name" value="Methyltransf_Superfamily"/>
</dbReference>
<proteinExistence type="predicted"/>
<dbReference type="RefSeq" id="WP_159427929.1">
    <property type="nucleotide sequence ID" value="NZ_FNAF01000001.1"/>
</dbReference>
<dbReference type="InterPro" id="IPR013216">
    <property type="entry name" value="Methyltransf_11"/>
</dbReference>
<name>A0A1G6S612_PEPNI</name>
<keyword evidence="2" id="KW-0808">Transferase</keyword>
<dbReference type="AlphaFoldDB" id="A0A1G6S612"/>
<dbReference type="Gene3D" id="3.40.50.150">
    <property type="entry name" value="Vaccinia Virus protein VP39"/>
    <property type="match status" value="1"/>
</dbReference>
<dbReference type="GO" id="GO:0008757">
    <property type="term" value="F:S-adenosylmethionine-dependent methyltransferase activity"/>
    <property type="evidence" value="ECO:0007669"/>
    <property type="project" value="InterPro"/>
</dbReference>
<dbReference type="PANTHER" id="PTHR42912:SF80">
    <property type="entry name" value="METHYLTRANSFERASE DOMAIN-CONTAINING PROTEIN"/>
    <property type="match status" value="1"/>
</dbReference>
<evidence type="ECO:0000313" key="3">
    <source>
        <dbReference type="Proteomes" id="UP000198995"/>
    </source>
</evidence>
<dbReference type="GO" id="GO:0032259">
    <property type="term" value="P:methylation"/>
    <property type="evidence" value="ECO:0007669"/>
    <property type="project" value="UniProtKB-KW"/>
</dbReference>